<dbReference type="Gene3D" id="1.20.5.170">
    <property type="match status" value="1"/>
</dbReference>
<reference evidence="2 3" key="1">
    <citation type="submission" date="2021-01" db="EMBL/GenBank/DDBJ databases">
        <title>Whole genome shotgun sequence of Microbispora amethystogenes NBRC 101907.</title>
        <authorList>
            <person name="Komaki H."/>
            <person name="Tamura T."/>
        </authorList>
    </citation>
    <scope>NUCLEOTIDE SEQUENCE [LARGE SCALE GENOMIC DNA]</scope>
    <source>
        <strain evidence="2 3">NBRC 101907</strain>
    </source>
</reference>
<organism evidence="2 3">
    <name type="scientific">Microbispora amethystogenes</name>
    <dbReference type="NCBI Taxonomy" id="1427754"/>
    <lineage>
        <taxon>Bacteria</taxon>
        <taxon>Bacillati</taxon>
        <taxon>Actinomycetota</taxon>
        <taxon>Actinomycetes</taxon>
        <taxon>Streptosporangiales</taxon>
        <taxon>Streptosporangiaceae</taxon>
        <taxon>Microbispora</taxon>
    </lineage>
</organism>
<dbReference type="EMBL" id="BOOB01000027">
    <property type="protein sequence ID" value="GIH33638.1"/>
    <property type="molecule type" value="Genomic_DNA"/>
</dbReference>
<keyword evidence="1" id="KW-0175">Coiled coil</keyword>
<evidence type="ECO:0000313" key="3">
    <source>
        <dbReference type="Proteomes" id="UP000651728"/>
    </source>
</evidence>
<proteinExistence type="predicted"/>
<accession>A0ABQ4FFR1</accession>
<dbReference type="SUPFAM" id="SSF57997">
    <property type="entry name" value="Tropomyosin"/>
    <property type="match status" value="1"/>
</dbReference>
<dbReference type="Proteomes" id="UP000651728">
    <property type="component" value="Unassembled WGS sequence"/>
</dbReference>
<comment type="caution">
    <text evidence="2">The sequence shown here is derived from an EMBL/GenBank/DDBJ whole genome shotgun (WGS) entry which is preliminary data.</text>
</comment>
<evidence type="ECO:0000256" key="1">
    <source>
        <dbReference type="SAM" id="Coils"/>
    </source>
</evidence>
<dbReference type="Gene3D" id="1.20.5.340">
    <property type="match status" value="1"/>
</dbReference>
<name>A0ABQ4FFR1_9ACTN</name>
<sequence length="210" mass="23991">MAMLTLRQRVNRLENDFMELSVYCRKQAAEHAYDATQMAWDKIDEMSDRLLRVEQVSEETRTDVGILKRQMGVVTIRLDRIDGEISRLDGNIKALNIRVDHLTDRVDSLHDRVDGLTKRVDGLSDRVDGLTDRVDALNDRVDHLTKRVDGLSDRVDHLTQRVDSLHDRMDKMAESNATMFEAVLQRLDDLSAQVRVNQHASRSGAPRGGE</sequence>
<protein>
    <recommendedName>
        <fullName evidence="4">t-SNARE coiled-coil homology domain-containing protein</fullName>
    </recommendedName>
</protein>
<evidence type="ECO:0000313" key="2">
    <source>
        <dbReference type="EMBL" id="GIH33638.1"/>
    </source>
</evidence>
<evidence type="ECO:0008006" key="4">
    <source>
        <dbReference type="Google" id="ProtNLM"/>
    </source>
</evidence>
<keyword evidence="3" id="KW-1185">Reference proteome</keyword>
<gene>
    <name evidence="2" type="ORF">Mam01_38020</name>
</gene>
<feature type="coiled-coil region" evidence="1">
    <location>
        <begin position="85"/>
        <end position="168"/>
    </location>
</feature>